<comment type="subcellular location">
    <subcellularLocation>
        <location evidence="1">Nucleus</location>
    </subcellularLocation>
</comment>
<feature type="compositionally biased region" description="Basic and acidic residues" evidence="5">
    <location>
        <begin position="1284"/>
        <end position="1303"/>
    </location>
</feature>
<dbReference type="GO" id="GO:0016887">
    <property type="term" value="F:ATP hydrolysis activity"/>
    <property type="evidence" value="ECO:0007669"/>
    <property type="project" value="InterPro"/>
</dbReference>
<feature type="region of interest" description="Disordered" evidence="5">
    <location>
        <begin position="1627"/>
        <end position="1667"/>
    </location>
</feature>
<dbReference type="OrthoDB" id="1917198at2759"/>
<feature type="region of interest" description="Disordered" evidence="5">
    <location>
        <begin position="1237"/>
        <end position="1317"/>
    </location>
</feature>
<feature type="region of interest" description="Disordered" evidence="5">
    <location>
        <begin position="654"/>
        <end position="697"/>
    </location>
</feature>
<dbReference type="GO" id="GO:0006397">
    <property type="term" value="P:mRNA processing"/>
    <property type="evidence" value="ECO:0007669"/>
    <property type="project" value="UniProtKB-KW"/>
</dbReference>
<feature type="compositionally biased region" description="Gly residues" evidence="5">
    <location>
        <begin position="720"/>
        <end position="735"/>
    </location>
</feature>
<dbReference type="STRING" id="3068.D8UGY3"/>
<feature type="region of interest" description="Disordered" evidence="5">
    <location>
        <begin position="1748"/>
        <end position="1789"/>
    </location>
</feature>
<dbReference type="GO" id="GO:0005524">
    <property type="term" value="F:ATP binding"/>
    <property type="evidence" value="ECO:0007669"/>
    <property type="project" value="InterPro"/>
</dbReference>
<feature type="region of interest" description="Disordered" evidence="5">
    <location>
        <begin position="449"/>
        <end position="485"/>
    </location>
</feature>
<feature type="compositionally biased region" description="Basic and acidic residues" evidence="5">
    <location>
        <begin position="1149"/>
        <end position="1159"/>
    </location>
</feature>
<evidence type="ECO:0000259" key="6">
    <source>
        <dbReference type="Pfam" id="PF05182"/>
    </source>
</evidence>
<feature type="domain" description="Pre-mRNA polyadenylation factor Fip1" evidence="6">
    <location>
        <begin position="894"/>
        <end position="938"/>
    </location>
</feature>
<keyword evidence="3" id="KW-0507">mRNA processing</keyword>
<dbReference type="InterPro" id="IPR027417">
    <property type="entry name" value="P-loop_NTPase"/>
</dbReference>
<dbReference type="EMBL" id="GL378402">
    <property type="protein sequence ID" value="EFJ41031.1"/>
    <property type="molecule type" value="Genomic_DNA"/>
</dbReference>
<feature type="region of interest" description="Disordered" evidence="5">
    <location>
        <begin position="1125"/>
        <end position="1224"/>
    </location>
</feature>
<evidence type="ECO:0000313" key="8">
    <source>
        <dbReference type="EMBL" id="EFJ41031.1"/>
    </source>
</evidence>
<evidence type="ECO:0000256" key="1">
    <source>
        <dbReference type="ARBA" id="ARBA00004123"/>
    </source>
</evidence>
<feature type="compositionally biased region" description="Low complexity" evidence="5">
    <location>
        <begin position="1627"/>
        <end position="1646"/>
    </location>
</feature>
<comment type="similarity">
    <text evidence="2">Belongs to the FIP1 family.</text>
</comment>
<dbReference type="GeneID" id="9623022"/>
<dbReference type="SUPFAM" id="SSF52540">
    <property type="entry name" value="P-loop containing nucleoside triphosphate hydrolases"/>
    <property type="match status" value="1"/>
</dbReference>
<feature type="region of interest" description="Disordered" evidence="5">
    <location>
        <begin position="1470"/>
        <end position="1604"/>
    </location>
</feature>
<keyword evidence="9" id="KW-1185">Reference proteome</keyword>
<name>D8UGY3_VOLCA</name>
<feature type="compositionally biased region" description="Basic and acidic residues" evidence="5">
    <location>
        <begin position="474"/>
        <end position="485"/>
    </location>
</feature>
<feature type="region of interest" description="Disordered" evidence="5">
    <location>
        <begin position="1051"/>
        <end position="1102"/>
    </location>
</feature>
<proteinExistence type="inferred from homology"/>
<dbReference type="RefSeq" id="XP_002957895.1">
    <property type="nucleotide sequence ID" value="XM_002957849.1"/>
</dbReference>
<dbReference type="Proteomes" id="UP000001058">
    <property type="component" value="Unassembled WGS sequence"/>
</dbReference>
<dbReference type="PANTHER" id="PTHR48102:SF3">
    <property type="entry name" value="ATP-DEPENDENT PROTEASE ATPASE SUBUNIT HSLU"/>
    <property type="match status" value="1"/>
</dbReference>
<evidence type="ECO:0000256" key="5">
    <source>
        <dbReference type="SAM" id="MobiDB-lite"/>
    </source>
</evidence>
<sequence>MALRGNVPGLTVSDAKSLLFKIKTASEGAVEDQGHRDAETGEFKTNWSELGGVDPYACCISGGIRGWFIGAKTGNIENIINHVKTRQHMMACKQETQRLTQHGGLVARPMPPPGVRDVSCAWPPGMRMHLYGMSDEAAEEEYQRLYSQFQHRRTRRREQQPNALDSGRRVSPRTSPSPAPGARTVGPNMDPEAQRIVSPDVATWMSAIASLVGESIWFEAEGIDKIVDPSSVRVVTGGGVSSEGVQRDLLPIIEGSVVPTKHGNMSTEHVLFICSGAFHTAKPSDMLAEELQGRLPIRVELKGLTAEDFYRILTEPQNNMLRQQQTLPRSRTCIASILVVQADALECCAPGLVQQRPLTVASATKEQQFRHCWLPSRAIRSGAAAVFKAGAVRLKASAIPISCKGVSTHLTPRKFKLRHITAAWLTMPFGRDSSSAAVCAASDIGGSASGERIPDECQEQNGDVSSERLPAADGSREQPEEGGDLSRIRRCRGTRGEHGTTAAAHAAMPSDEEVAAMLDADAVEDLDALAEEEAAEAALMAGSGPQEAAWEGRSQTTTWRREALPQASTLSLSKRGGLRRIVIVVGPAANGLNSEDNKDAEEDAEVYLQLFGAAPAIHLPPRFAAIKPGPGGGAGAGGRGGLVVRLEAGVAGAAAAAGGGGGQPEGGAAGPTPSAGAAATAVAQQQQQAEAPAPDEDDNFEVTLEELDTAAMAAQQQQQAGGGGGGGGAGGGGATAGTAAGASRQGSGGGPLLPGLGLGGPAGSAHAAASALLDALGAPLAGADSGDAGTKAGMTLPWPPGGGGGGPGASGLNFRYNIEEAAWPTEARPDQAIKLPKQTRVTPEIEEQQRPLEGCPAGVSPGWLGPSLGGFGDVPNPFLEYRAFLSLGHGEIYELDLDRIIPHEASWRNPSANPADYFNYDMNETSWRQYCARVRTFRDTFTLRNKITALDPVAIAAAAAAAAASASAANTAVGGVGVGIGGSRGVSEYIDPFLPPEVISALRNLAARTRKSQPALRFHFCPHWRCCCSSPRFSSCIYLCTPRWEEDGNNAADGGGVLSDGGGGLPDGDADGALGESGWDGNEGGYGLAPGKGGRELHRRRTAPRLDPDVIITLVQANDLAAAAAAEAEEGGGDGAEAAAAGEQPQVKAEVKVEVKSEAEAEAVQDDNNKDGGGAVPADSGKGTIADTTGEGGGDGTRKEAAGGAAAGQRRPRALHPPVNADYDSAAPAHHAAELEAQHMPGPPLKRSRSPPVDARSHGRWPGGVSGPQVWEGAEEVGGGGMGRWERDMRGDRGRHDRDRRPGPGDMLPPVLPHGQQQQLMPPIGRMSGPPLPGMGPGGGPHMPPIDLMGPMGHHHLDIDGDFYLDGGSGGDGDGDDEDGGGGAAAAVSEGRRSIDAGGDSGGGTGDDMMSGMNGRGGGGPPPPLPGIMKDEPALAMPPIGPGVQMPGPVADAGGGGGGGGSFGAFGAGSRGRGEPGGGAAPHLGEPQDTVTEPAVERKGWGTTTTDEATAFGDFGSVGDYYMDDGYGNEDDDEEEDNIAAARDQQQQQQQVRPGGDHQPAAPGQFGLGDITATNSYDNNDNDAAEMPRGASHPDSLEHHDDRGRGAVHEYDGAVKQETVGSSGNIAQSAAAASGATPGPAATRGGTQDDDYGGGSGAGGDTFFSDSGAGPGAGGGLSVMDLLNPMAAIAGMGPMGALGPMGPMGALGPMHGLGMPGLMPGAMPPLVPGGVMPMGMGMGMVSGTAPAAAPALEGRGSGAGAGSSHRGAREGGRSDRYGCREEWPRCASA</sequence>
<keyword evidence="4" id="KW-0539">Nucleus</keyword>
<reference evidence="8 9" key="1">
    <citation type="journal article" date="2010" name="Science">
        <title>Genomic analysis of organismal complexity in the multicellular green alga Volvox carteri.</title>
        <authorList>
            <person name="Prochnik S.E."/>
            <person name="Umen J."/>
            <person name="Nedelcu A.M."/>
            <person name="Hallmann A."/>
            <person name="Miller S.M."/>
            <person name="Nishii I."/>
            <person name="Ferris P."/>
            <person name="Kuo A."/>
            <person name="Mitros T."/>
            <person name="Fritz-Laylin L.K."/>
            <person name="Hellsten U."/>
            <person name="Chapman J."/>
            <person name="Simakov O."/>
            <person name="Rensing S.A."/>
            <person name="Terry A."/>
            <person name="Pangilinan J."/>
            <person name="Kapitonov V."/>
            <person name="Jurka J."/>
            <person name="Salamov A."/>
            <person name="Shapiro H."/>
            <person name="Schmutz J."/>
            <person name="Grimwood J."/>
            <person name="Lindquist E."/>
            <person name="Lucas S."/>
            <person name="Grigoriev I.V."/>
            <person name="Schmitt R."/>
            <person name="Kirk D."/>
            <person name="Rokhsar D.S."/>
        </authorList>
    </citation>
    <scope>NUCLEOTIDE SEQUENCE [LARGE SCALE GENOMIC DNA]</scope>
    <source>
        <strain evidence="9">f. Nagariensis / Eve</strain>
    </source>
</reference>
<feature type="compositionally biased region" description="Basic and acidic residues" evidence="5">
    <location>
        <begin position="1595"/>
        <end position="1604"/>
    </location>
</feature>
<feature type="compositionally biased region" description="Low complexity" evidence="5">
    <location>
        <begin position="736"/>
        <end position="745"/>
    </location>
</feature>
<evidence type="ECO:0000256" key="4">
    <source>
        <dbReference type="ARBA" id="ARBA00023242"/>
    </source>
</evidence>
<dbReference type="InterPro" id="IPR050052">
    <property type="entry name" value="ATP-dep_Clp_protease_ClpX"/>
</dbReference>
<dbReference type="Gene3D" id="3.40.50.300">
    <property type="entry name" value="P-loop containing nucleotide triphosphate hydrolases"/>
    <property type="match status" value="1"/>
</dbReference>
<feature type="compositionally biased region" description="Gly residues" evidence="5">
    <location>
        <begin position="1470"/>
        <end position="1480"/>
    </location>
</feature>
<dbReference type="InterPro" id="IPR003959">
    <property type="entry name" value="ATPase_AAA_core"/>
</dbReference>
<feature type="domain" description="ATPase AAA-type core" evidence="7">
    <location>
        <begin position="223"/>
        <end position="296"/>
    </location>
</feature>
<feature type="compositionally biased region" description="Low complexity" evidence="5">
    <location>
        <begin position="670"/>
        <end position="692"/>
    </location>
</feature>
<dbReference type="InterPro" id="IPR007854">
    <property type="entry name" value="Fip1_dom"/>
</dbReference>
<dbReference type="PANTHER" id="PTHR48102">
    <property type="entry name" value="ATP-DEPENDENT CLP PROTEASE ATP-BINDING SUBUNIT CLPX-LIKE, MITOCHONDRIAL-RELATED"/>
    <property type="match status" value="1"/>
</dbReference>
<evidence type="ECO:0000256" key="3">
    <source>
        <dbReference type="ARBA" id="ARBA00022664"/>
    </source>
</evidence>
<gene>
    <name evidence="8" type="ORF">VOLCADRAFT_107867</name>
</gene>
<accession>D8UGY3</accession>
<feature type="compositionally biased region" description="Gly residues" evidence="5">
    <location>
        <begin position="1053"/>
        <end position="1066"/>
    </location>
</feature>
<feature type="compositionally biased region" description="Acidic residues" evidence="5">
    <location>
        <begin position="1527"/>
        <end position="1538"/>
    </location>
</feature>
<feature type="compositionally biased region" description="Basic and acidic residues" evidence="5">
    <location>
        <begin position="1767"/>
        <end position="1789"/>
    </location>
</feature>
<dbReference type="Pfam" id="PF05182">
    <property type="entry name" value="Fip1"/>
    <property type="match status" value="1"/>
</dbReference>
<dbReference type="Pfam" id="PF07724">
    <property type="entry name" value="AAA_2"/>
    <property type="match status" value="1"/>
</dbReference>
<dbReference type="InParanoid" id="D8UGY3"/>
<feature type="compositionally biased region" description="Gly residues" evidence="5">
    <location>
        <begin position="1081"/>
        <end position="1092"/>
    </location>
</feature>
<protein>
    <recommendedName>
        <fullName evidence="10">Pre-mRNA polyadenylation factor Fip1 domain-containing protein</fullName>
    </recommendedName>
</protein>
<feature type="region of interest" description="Disordered" evidence="5">
    <location>
        <begin position="149"/>
        <end position="191"/>
    </location>
</feature>
<organism evidence="9">
    <name type="scientific">Volvox carteri f. nagariensis</name>
    <dbReference type="NCBI Taxonomy" id="3068"/>
    <lineage>
        <taxon>Eukaryota</taxon>
        <taxon>Viridiplantae</taxon>
        <taxon>Chlorophyta</taxon>
        <taxon>core chlorophytes</taxon>
        <taxon>Chlorophyceae</taxon>
        <taxon>CS clade</taxon>
        <taxon>Chlamydomonadales</taxon>
        <taxon>Volvocaceae</taxon>
        <taxon>Volvox</taxon>
    </lineage>
</organism>
<dbReference type="KEGG" id="vcn:VOLCADRAFT_107867"/>
<dbReference type="GO" id="GO:0005634">
    <property type="term" value="C:nucleus"/>
    <property type="evidence" value="ECO:0007669"/>
    <property type="project" value="UniProtKB-SubCell"/>
</dbReference>
<feature type="compositionally biased region" description="Gly residues" evidence="5">
    <location>
        <begin position="657"/>
        <end position="669"/>
    </location>
</feature>
<dbReference type="GO" id="GO:0009376">
    <property type="term" value="C:HslUV protease complex"/>
    <property type="evidence" value="ECO:0007669"/>
    <property type="project" value="TreeGrafter"/>
</dbReference>
<evidence type="ECO:0008006" key="10">
    <source>
        <dbReference type="Google" id="ProtNLM"/>
    </source>
</evidence>
<feature type="region of interest" description="Disordered" evidence="5">
    <location>
        <begin position="1363"/>
        <end position="1431"/>
    </location>
</feature>
<evidence type="ECO:0000256" key="2">
    <source>
        <dbReference type="ARBA" id="ARBA00007459"/>
    </source>
</evidence>
<feature type="region of interest" description="Disordered" evidence="5">
    <location>
        <begin position="714"/>
        <end position="754"/>
    </location>
</feature>
<dbReference type="GO" id="GO:0051603">
    <property type="term" value="P:proteolysis involved in protein catabolic process"/>
    <property type="evidence" value="ECO:0007669"/>
    <property type="project" value="TreeGrafter"/>
</dbReference>
<evidence type="ECO:0000259" key="7">
    <source>
        <dbReference type="Pfam" id="PF07724"/>
    </source>
</evidence>
<evidence type="ECO:0000313" key="9">
    <source>
        <dbReference type="Proteomes" id="UP000001058"/>
    </source>
</evidence>